<proteinExistence type="predicted"/>
<feature type="domain" description="Methyltransferase type 11" evidence="1">
    <location>
        <begin position="1"/>
        <end position="47"/>
    </location>
</feature>
<gene>
    <name evidence="2" type="ORF">HHA03_24640</name>
</gene>
<evidence type="ECO:0000313" key="3">
    <source>
        <dbReference type="Proteomes" id="UP000321547"/>
    </source>
</evidence>
<dbReference type="EMBL" id="BJWI01000082">
    <property type="protein sequence ID" value="GEM02932.1"/>
    <property type="molecule type" value="Genomic_DNA"/>
</dbReference>
<dbReference type="InterPro" id="IPR013216">
    <property type="entry name" value="Methyltransf_11"/>
</dbReference>
<keyword evidence="3" id="KW-1185">Reference proteome</keyword>
<organism evidence="2 3">
    <name type="scientific">Halolactibacillus halophilus</name>
    <dbReference type="NCBI Taxonomy" id="306540"/>
    <lineage>
        <taxon>Bacteria</taxon>
        <taxon>Bacillati</taxon>
        <taxon>Bacillota</taxon>
        <taxon>Bacilli</taxon>
        <taxon>Bacillales</taxon>
        <taxon>Bacillaceae</taxon>
        <taxon>Halolactibacillus</taxon>
    </lineage>
</organism>
<sequence>MDYSEAQLDSDRLVADREELAMTTVQTDMTKNFPFDDESFDIIFCPVSNAYIEI</sequence>
<dbReference type="SUPFAM" id="SSF53335">
    <property type="entry name" value="S-adenosyl-L-methionine-dependent methyltransferases"/>
    <property type="match status" value="1"/>
</dbReference>
<dbReference type="Proteomes" id="UP000321547">
    <property type="component" value="Unassembled WGS sequence"/>
</dbReference>
<evidence type="ECO:0000259" key="1">
    <source>
        <dbReference type="Pfam" id="PF08241"/>
    </source>
</evidence>
<accession>A0ABQ0VP38</accession>
<dbReference type="Gene3D" id="3.40.50.150">
    <property type="entry name" value="Vaccinia Virus protein VP39"/>
    <property type="match status" value="1"/>
</dbReference>
<name>A0ABQ0VP38_9BACI</name>
<dbReference type="InterPro" id="IPR029063">
    <property type="entry name" value="SAM-dependent_MTases_sf"/>
</dbReference>
<evidence type="ECO:0000313" key="2">
    <source>
        <dbReference type="EMBL" id="GEM02932.1"/>
    </source>
</evidence>
<reference evidence="2 3" key="1">
    <citation type="submission" date="2019-07" db="EMBL/GenBank/DDBJ databases">
        <title>Whole genome shotgun sequence of Halolactibacillus halophilus NBRC 100868.</title>
        <authorList>
            <person name="Hosoyama A."/>
            <person name="Uohara A."/>
            <person name="Ohji S."/>
            <person name="Ichikawa N."/>
        </authorList>
    </citation>
    <scope>NUCLEOTIDE SEQUENCE [LARGE SCALE GENOMIC DNA]</scope>
    <source>
        <strain evidence="2 3">NBRC 100868</strain>
    </source>
</reference>
<protein>
    <recommendedName>
        <fullName evidence="1">Methyltransferase type 11 domain-containing protein</fullName>
    </recommendedName>
</protein>
<dbReference type="Pfam" id="PF08241">
    <property type="entry name" value="Methyltransf_11"/>
    <property type="match status" value="1"/>
</dbReference>
<comment type="caution">
    <text evidence="2">The sequence shown here is derived from an EMBL/GenBank/DDBJ whole genome shotgun (WGS) entry which is preliminary data.</text>
</comment>